<organism evidence="7 8">
    <name type="scientific">Pseudomonas quercus</name>
    <dbReference type="NCBI Taxonomy" id="2722792"/>
    <lineage>
        <taxon>Bacteria</taxon>
        <taxon>Pseudomonadati</taxon>
        <taxon>Pseudomonadota</taxon>
        <taxon>Gammaproteobacteria</taxon>
        <taxon>Pseudomonadales</taxon>
        <taxon>Pseudomonadaceae</taxon>
        <taxon>Pseudomonas</taxon>
    </lineage>
</organism>
<dbReference type="InterPro" id="IPR036249">
    <property type="entry name" value="Thioredoxin-like_sf"/>
</dbReference>
<evidence type="ECO:0000256" key="5">
    <source>
        <dbReference type="SAM" id="SignalP"/>
    </source>
</evidence>
<evidence type="ECO:0000256" key="1">
    <source>
        <dbReference type="ARBA" id="ARBA00004196"/>
    </source>
</evidence>
<dbReference type="InterPro" id="IPR050553">
    <property type="entry name" value="Thioredoxin_ResA/DsbE_sf"/>
</dbReference>
<reference evidence="7 8" key="1">
    <citation type="submission" date="2020-03" db="EMBL/GenBank/DDBJ databases">
        <authorList>
            <person name="Wang L."/>
            <person name="He N."/>
            <person name="Li Y."/>
            <person name="Fang Y."/>
            <person name="Zhang F."/>
        </authorList>
    </citation>
    <scope>NUCLEOTIDE SEQUENCE [LARGE SCALE GENOMIC DNA]</scope>
    <source>
        <strain evidence="8">hsmgli-8</strain>
    </source>
</reference>
<dbReference type="Proteomes" id="UP000746535">
    <property type="component" value="Unassembled WGS sequence"/>
</dbReference>
<evidence type="ECO:0000313" key="8">
    <source>
        <dbReference type="Proteomes" id="UP000746535"/>
    </source>
</evidence>
<dbReference type="InterPro" id="IPR017937">
    <property type="entry name" value="Thioredoxin_CS"/>
</dbReference>
<dbReference type="InterPro" id="IPR000866">
    <property type="entry name" value="AhpC/TSA"/>
</dbReference>
<dbReference type="PROSITE" id="PS51352">
    <property type="entry name" value="THIOREDOXIN_2"/>
    <property type="match status" value="1"/>
</dbReference>
<keyword evidence="2" id="KW-0201">Cytochrome c-type biogenesis</keyword>
<dbReference type="PANTHER" id="PTHR42852:SF6">
    <property type="entry name" value="THIOL:DISULFIDE INTERCHANGE PROTEIN DSBE"/>
    <property type="match status" value="1"/>
</dbReference>
<feature type="chain" id="PRO_5047425710" evidence="5">
    <location>
        <begin position="20"/>
        <end position="159"/>
    </location>
</feature>
<keyword evidence="3" id="KW-1015">Disulfide bond</keyword>
<sequence length="159" mass="17060">MAWGCKIAVWAGLALFCLAGCDQGLGPDQQGTEVTRTSLEGQWLVINYWAEWCGPCRREIPQLNALASPAAQEKVQVLGVNFDQLQGQDLLKAAQRMGIAYRVLAQDPAQALHLPAAQGLPVTFILDPARQVRATLLGEQTAAGLRLQLATLAAQQAGQ</sequence>
<dbReference type="EMBL" id="JAAVJI010000004">
    <property type="protein sequence ID" value="NJP01027.1"/>
    <property type="molecule type" value="Genomic_DNA"/>
</dbReference>
<accession>A0ABX0YFJ8</accession>
<name>A0ABX0YFJ8_9PSED</name>
<protein>
    <submittedName>
        <fullName evidence="7">TlpA family protein disulfide reductase</fullName>
    </submittedName>
</protein>
<evidence type="ECO:0000259" key="6">
    <source>
        <dbReference type="PROSITE" id="PS51352"/>
    </source>
</evidence>
<comment type="subcellular location">
    <subcellularLocation>
        <location evidence="1">Cell envelope</location>
    </subcellularLocation>
</comment>
<keyword evidence="5" id="KW-0732">Signal</keyword>
<keyword evidence="8" id="KW-1185">Reference proteome</keyword>
<evidence type="ECO:0000256" key="2">
    <source>
        <dbReference type="ARBA" id="ARBA00022748"/>
    </source>
</evidence>
<gene>
    <name evidence="7" type="ORF">HBH25_09130</name>
</gene>
<comment type="caution">
    <text evidence="7">The sequence shown here is derived from an EMBL/GenBank/DDBJ whole genome shotgun (WGS) entry which is preliminary data.</text>
</comment>
<evidence type="ECO:0000313" key="7">
    <source>
        <dbReference type="EMBL" id="NJP01027.1"/>
    </source>
</evidence>
<feature type="signal peptide" evidence="5">
    <location>
        <begin position="1"/>
        <end position="19"/>
    </location>
</feature>
<evidence type="ECO:0000256" key="4">
    <source>
        <dbReference type="ARBA" id="ARBA00023284"/>
    </source>
</evidence>
<dbReference type="InterPro" id="IPR013766">
    <property type="entry name" value="Thioredoxin_domain"/>
</dbReference>
<dbReference type="SUPFAM" id="SSF52833">
    <property type="entry name" value="Thioredoxin-like"/>
    <property type="match status" value="1"/>
</dbReference>
<dbReference type="Pfam" id="PF00578">
    <property type="entry name" value="AhpC-TSA"/>
    <property type="match status" value="1"/>
</dbReference>
<feature type="domain" description="Thioredoxin" evidence="6">
    <location>
        <begin position="14"/>
        <end position="157"/>
    </location>
</feature>
<dbReference type="Gene3D" id="3.40.30.10">
    <property type="entry name" value="Glutaredoxin"/>
    <property type="match status" value="1"/>
</dbReference>
<evidence type="ECO:0000256" key="3">
    <source>
        <dbReference type="ARBA" id="ARBA00023157"/>
    </source>
</evidence>
<keyword evidence="4" id="KW-0676">Redox-active center</keyword>
<dbReference type="CDD" id="cd02966">
    <property type="entry name" value="TlpA_like_family"/>
    <property type="match status" value="1"/>
</dbReference>
<dbReference type="PANTHER" id="PTHR42852">
    <property type="entry name" value="THIOL:DISULFIDE INTERCHANGE PROTEIN DSBE"/>
    <property type="match status" value="1"/>
</dbReference>
<proteinExistence type="predicted"/>
<dbReference type="RefSeq" id="WP_168083604.1">
    <property type="nucleotide sequence ID" value="NZ_JAAVJI010000004.1"/>
</dbReference>
<dbReference type="PROSITE" id="PS00194">
    <property type="entry name" value="THIOREDOXIN_1"/>
    <property type="match status" value="1"/>
</dbReference>